<comment type="caution">
    <text evidence="7">The sequence shown here is derived from an EMBL/GenBank/DDBJ whole genome shotgun (WGS) entry which is preliminary data.</text>
</comment>
<dbReference type="PANTHER" id="PTHR11715:SF3">
    <property type="entry name" value="GLYCINE CLEAVAGE SYSTEM H PROTEIN-RELATED"/>
    <property type="match status" value="1"/>
</dbReference>
<evidence type="ECO:0000256" key="3">
    <source>
        <dbReference type="ARBA" id="ARBA00022946"/>
    </source>
</evidence>
<proteinExistence type="inferred from homology"/>
<keyword evidence="3" id="KW-0809">Transit peptide</keyword>
<dbReference type="Pfam" id="PF01597">
    <property type="entry name" value="GCV_H"/>
    <property type="match status" value="1"/>
</dbReference>
<protein>
    <recommendedName>
        <fullName evidence="9">Glycine cleavage system H protein</fullName>
    </recommendedName>
</protein>
<evidence type="ECO:0000256" key="2">
    <source>
        <dbReference type="ARBA" id="ARBA00022823"/>
    </source>
</evidence>
<dbReference type="Proteomes" id="UP001642484">
    <property type="component" value="Unassembled WGS sequence"/>
</dbReference>
<dbReference type="InterPro" id="IPR001374">
    <property type="entry name" value="R3H_dom"/>
</dbReference>
<dbReference type="CDD" id="cd06848">
    <property type="entry name" value="GCS_H"/>
    <property type="match status" value="1"/>
</dbReference>
<dbReference type="Gene3D" id="3.30.1370.50">
    <property type="entry name" value="R3H-like domain"/>
    <property type="match status" value="1"/>
</dbReference>
<evidence type="ECO:0000259" key="5">
    <source>
        <dbReference type="PROSITE" id="PS50968"/>
    </source>
</evidence>
<feature type="domain" description="R3H" evidence="6">
    <location>
        <begin position="145"/>
        <end position="218"/>
    </location>
</feature>
<reference evidence="7 8" key="1">
    <citation type="submission" date="2024-02" db="EMBL/GenBank/DDBJ databases">
        <authorList>
            <person name="Chen Y."/>
            <person name="Shah S."/>
            <person name="Dougan E. K."/>
            <person name="Thang M."/>
            <person name="Chan C."/>
        </authorList>
    </citation>
    <scope>NUCLEOTIDE SEQUENCE [LARGE SCALE GENOMIC DNA]</scope>
</reference>
<dbReference type="Gene3D" id="2.40.50.100">
    <property type="match status" value="1"/>
</dbReference>
<dbReference type="SUPFAM" id="SSF51230">
    <property type="entry name" value="Single hybrid motif"/>
    <property type="match status" value="1"/>
</dbReference>
<sequence length="260" mass="28958">MRVAQRAAHGGRLGASRCFVAAADAVQGPKLRRYFTKTQEWFQDEGEGTGVVGITHLAQRALGEIVYCRLPAPGARFQVMETLATLEAVKSVGEVHSPVAGEVLEVNDRLEREPCLVTRSPLVDGWLLRLAFDGEIPRYLRRSSAVQRFEVEPLLADFVGLTRFLEEKLIGSELEELTFANLRSMERSFIHRAAQELGLFSCSQGTGLGRQLLVRRTPQEDTDALEVPVEAPEPPVVQRSEGPRSRKRRGVHLVEKSMPF</sequence>
<keyword evidence="2" id="KW-0450">Lipoyl</keyword>
<evidence type="ECO:0000259" key="6">
    <source>
        <dbReference type="PROSITE" id="PS51061"/>
    </source>
</evidence>
<accession>A0ABP0Q0M3</accession>
<gene>
    <name evidence="7" type="ORF">CCMP2556_LOCUS40001</name>
</gene>
<evidence type="ECO:0000256" key="1">
    <source>
        <dbReference type="ARBA" id="ARBA00009249"/>
    </source>
</evidence>
<evidence type="ECO:0000313" key="7">
    <source>
        <dbReference type="EMBL" id="CAK9081820.1"/>
    </source>
</evidence>
<organism evidence="7 8">
    <name type="scientific">Durusdinium trenchii</name>
    <dbReference type="NCBI Taxonomy" id="1381693"/>
    <lineage>
        <taxon>Eukaryota</taxon>
        <taxon>Sar</taxon>
        <taxon>Alveolata</taxon>
        <taxon>Dinophyceae</taxon>
        <taxon>Suessiales</taxon>
        <taxon>Symbiodiniaceae</taxon>
        <taxon>Durusdinium</taxon>
    </lineage>
</organism>
<dbReference type="InterPro" id="IPR000089">
    <property type="entry name" value="Biotin_lipoyl"/>
</dbReference>
<dbReference type="PROSITE" id="PS50968">
    <property type="entry name" value="BIOTINYL_LIPOYL"/>
    <property type="match status" value="1"/>
</dbReference>
<keyword evidence="8" id="KW-1185">Reference proteome</keyword>
<dbReference type="InterPro" id="IPR036867">
    <property type="entry name" value="R3H_dom_sf"/>
</dbReference>
<comment type="similarity">
    <text evidence="1">Belongs to the GcvH family.</text>
</comment>
<dbReference type="InterPro" id="IPR002930">
    <property type="entry name" value="GCV_H"/>
</dbReference>
<dbReference type="InterPro" id="IPR011053">
    <property type="entry name" value="Single_hybrid_motif"/>
</dbReference>
<dbReference type="PANTHER" id="PTHR11715">
    <property type="entry name" value="GLYCINE CLEAVAGE SYSTEM H PROTEIN"/>
    <property type="match status" value="1"/>
</dbReference>
<dbReference type="Pfam" id="PF01424">
    <property type="entry name" value="R3H"/>
    <property type="match status" value="1"/>
</dbReference>
<evidence type="ECO:0000256" key="4">
    <source>
        <dbReference type="SAM" id="MobiDB-lite"/>
    </source>
</evidence>
<feature type="region of interest" description="Disordered" evidence="4">
    <location>
        <begin position="221"/>
        <end position="260"/>
    </location>
</feature>
<dbReference type="PROSITE" id="PS51061">
    <property type="entry name" value="R3H"/>
    <property type="match status" value="1"/>
</dbReference>
<dbReference type="InterPro" id="IPR033753">
    <property type="entry name" value="GCV_H/Fam206"/>
</dbReference>
<dbReference type="InterPro" id="IPR003016">
    <property type="entry name" value="2-oxoA_DH_lipoyl-BS"/>
</dbReference>
<dbReference type="PROSITE" id="PS00189">
    <property type="entry name" value="LIPOYL"/>
    <property type="match status" value="1"/>
</dbReference>
<evidence type="ECO:0000313" key="8">
    <source>
        <dbReference type="Proteomes" id="UP001642484"/>
    </source>
</evidence>
<dbReference type="EMBL" id="CAXAMN010023873">
    <property type="protein sequence ID" value="CAK9081820.1"/>
    <property type="molecule type" value="Genomic_DNA"/>
</dbReference>
<evidence type="ECO:0008006" key="9">
    <source>
        <dbReference type="Google" id="ProtNLM"/>
    </source>
</evidence>
<dbReference type="SUPFAM" id="SSF82708">
    <property type="entry name" value="R3H domain"/>
    <property type="match status" value="1"/>
</dbReference>
<feature type="domain" description="Lipoyl-binding" evidence="5">
    <location>
        <begin position="49"/>
        <end position="131"/>
    </location>
</feature>
<name>A0ABP0Q0M3_9DINO</name>